<reference evidence="2" key="1">
    <citation type="submission" date="2018-11" db="EMBL/GenBank/DDBJ databases">
        <authorList>
            <consortium name="Pathogen Informatics"/>
        </authorList>
    </citation>
    <scope>NUCLEOTIDE SEQUENCE</scope>
</reference>
<keyword evidence="3" id="KW-1185">Reference proteome</keyword>
<gene>
    <name evidence="2" type="ORF">PXEA_LOCUS31441</name>
</gene>
<protein>
    <submittedName>
        <fullName evidence="2">Uncharacterized protein</fullName>
    </submittedName>
</protein>
<feature type="region of interest" description="Disordered" evidence="1">
    <location>
        <begin position="1"/>
        <end position="46"/>
    </location>
</feature>
<name>A0A448XJ86_9PLAT</name>
<evidence type="ECO:0000256" key="1">
    <source>
        <dbReference type="SAM" id="MobiDB-lite"/>
    </source>
</evidence>
<dbReference type="EMBL" id="CAAALY010256580">
    <property type="protein sequence ID" value="VEL38001.1"/>
    <property type="molecule type" value="Genomic_DNA"/>
</dbReference>
<feature type="non-terminal residue" evidence="2">
    <location>
        <position position="114"/>
    </location>
</feature>
<organism evidence="2 3">
    <name type="scientific">Protopolystoma xenopodis</name>
    <dbReference type="NCBI Taxonomy" id="117903"/>
    <lineage>
        <taxon>Eukaryota</taxon>
        <taxon>Metazoa</taxon>
        <taxon>Spiralia</taxon>
        <taxon>Lophotrochozoa</taxon>
        <taxon>Platyhelminthes</taxon>
        <taxon>Monogenea</taxon>
        <taxon>Polyopisthocotylea</taxon>
        <taxon>Polystomatidea</taxon>
        <taxon>Polystomatidae</taxon>
        <taxon>Protopolystoma</taxon>
    </lineage>
</organism>
<evidence type="ECO:0000313" key="3">
    <source>
        <dbReference type="Proteomes" id="UP000784294"/>
    </source>
</evidence>
<dbReference type="Proteomes" id="UP000784294">
    <property type="component" value="Unassembled WGS sequence"/>
</dbReference>
<evidence type="ECO:0000313" key="2">
    <source>
        <dbReference type="EMBL" id="VEL38001.1"/>
    </source>
</evidence>
<accession>A0A448XJ86</accession>
<sequence length="114" mass="13396">MLHARPIRQQHGERAAFGSDGQSGRPKRPGAGLESRPSGARLVEPRRRLGPPFWDCFCQWSKRSRHGGTRAQKTYSDHSWIDFVDDQTNWIWHNFEKNMLPNFCQPIWPDRLRQ</sequence>
<comment type="caution">
    <text evidence="2">The sequence shown here is derived from an EMBL/GenBank/DDBJ whole genome shotgun (WGS) entry which is preliminary data.</text>
</comment>
<proteinExistence type="predicted"/>
<dbReference type="AlphaFoldDB" id="A0A448XJ86"/>